<dbReference type="Proteomes" id="UP000603453">
    <property type="component" value="Unassembled WGS sequence"/>
</dbReference>
<dbReference type="AlphaFoldDB" id="A0A8H7VCW5"/>
<evidence type="ECO:0000256" key="1">
    <source>
        <dbReference type="ARBA" id="ARBA00004123"/>
    </source>
</evidence>
<dbReference type="PANTHER" id="PTHR46487:SF1">
    <property type="entry name" value="DNA REPAIR PROTEIN XRCC3"/>
    <property type="match status" value="1"/>
</dbReference>
<keyword evidence="2" id="KW-0547">Nucleotide-binding</keyword>
<dbReference type="GO" id="GO:0033065">
    <property type="term" value="C:Rad51C-XRCC3 complex"/>
    <property type="evidence" value="ECO:0007669"/>
    <property type="project" value="TreeGrafter"/>
</dbReference>
<keyword evidence="6" id="KW-0539">Nucleus</keyword>
<keyword evidence="3" id="KW-0227">DNA damage</keyword>
<sequence>MKNDLKSVATKFKVYDKLEKLEIDSSRDIISKRPLDLQKILRINSQASHALLKAAAKEVYNYKTRQVLKKNILQPNVLATGDATIDKLLNKGIPLRSITEVVGESSSGKTQFVLQLCLSVQLPKTKGGLEGSAIYIHNEGPFPTDRLAQLARHNHPNNVEGIMNSIRTMRVKDVDDQYNTLAYHLPAFVESQANTSKPVRLVVIDSISAVYRGDSTMNRFDKMKEICDLSTRLKQLAIKYNLAVVAVNQVSDVFSKENAQNMEHIDKWMDFQLINQNGNQMLGLYIQSLSKKPILGLAWSNAVNTRIRLARSPMLEGMKTRRVVFIEFSPTAPRLGCEVIIEEGGVKSC</sequence>
<dbReference type="GO" id="GO:0000722">
    <property type="term" value="P:telomere maintenance via recombination"/>
    <property type="evidence" value="ECO:0007669"/>
    <property type="project" value="TreeGrafter"/>
</dbReference>
<dbReference type="InterPro" id="IPR013632">
    <property type="entry name" value="Rad51_C"/>
</dbReference>
<dbReference type="InterPro" id="IPR020588">
    <property type="entry name" value="RecA_ATP-bd"/>
</dbReference>
<dbReference type="OrthoDB" id="1861185at2759"/>
<keyword evidence="4" id="KW-0067">ATP-binding</keyword>
<accession>A0A8H7VCW5</accession>
<dbReference type="GO" id="GO:0005524">
    <property type="term" value="F:ATP binding"/>
    <property type="evidence" value="ECO:0007669"/>
    <property type="project" value="UniProtKB-KW"/>
</dbReference>
<evidence type="ECO:0000313" key="8">
    <source>
        <dbReference type="EMBL" id="KAG2211883.1"/>
    </source>
</evidence>
<dbReference type="GO" id="GO:0140664">
    <property type="term" value="F:ATP-dependent DNA damage sensor activity"/>
    <property type="evidence" value="ECO:0007669"/>
    <property type="project" value="InterPro"/>
</dbReference>
<evidence type="ECO:0000256" key="2">
    <source>
        <dbReference type="ARBA" id="ARBA00022741"/>
    </source>
</evidence>
<dbReference type="Pfam" id="PF08423">
    <property type="entry name" value="Rad51"/>
    <property type="match status" value="1"/>
</dbReference>
<evidence type="ECO:0000256" key="4">
    <source>
        <dbReference type="ARBA" id="ARBA00022840"/>
    </source>
</evidence>
<evidence type="ECO:0000256" key="3">
    <source>
        <dbReference type="ARBA" id="ARBA00022763"/>
    </source>
</evidence>
<organism evidence="8 9">
    <name type="scientific">Mucor saturninus</name>
    <dbReference type="NCBI Taxonomy" id="64648"/>
    <lineage>
        <taxon>Eukaryota</taxon>
        <taxon>Fungi</taxon>
        <taxon>Fungi incertae sedis</taxon>
        <taxon>Mucoromycota</taxon>
        <taxon>Mucoromycotina</taxon>
        <taxon>Mucoromycetes</taxon>
        <taxon>Mucorales</taxon>
        <taxon>Mucorineae</taxon>
        <taxon>Mucoraceae</taxon>
        <taxon>Mucor</taxon>
    </lineage>
</organism>
<name>A0A8H7VCW5_9FUNG</name>
<evidence type="ECO:0000256" key="6">
    <source>
        <dbReference type="ARBA" id="ARBA00023242"/>
    </source>
</evidence>
<dbReference type="PANTHER" id="PTHR46487">
    <property type="entry name" value="DNA REPAIR PROTEIN XRCC3"/>
    <property type="match status" value="1"/>
</dbReference>
<dbReference type="InterPro" id="IPR027417">
    <property type="entry name" value="P-loop_NTPase"/>
</dbReference>
<dbReference type="GO" id="GO:0045003">
    <property type="term" value="P:double-strand break repair via synthesis-dependent strand annealing"/>
    <property type="evidence" value="ECO:0007669"/>
    <property type="project" value="TreeGrafter"/>
</dbReference>
<proteinExistence type="predicted"/>
<dbReference type="GO" id="GO:0005657">
    <property type="term" value="C:replication fork"/>
    <property type="evidence" value="ECO:0007669"/>
    <property type="project" value="TreeGrafter"/>
</dbReference>
<dbReference type="GO" id="GO:0090656">
    <property type="term" value="P:t-circle formation"/>
    <property type="evidence" value="ECO:0007669"/>
    <property type="project" value="TreeGrafter"/>
</dbReference>
<dbReference type="CDD" id="cd19491">
    <property type="entry name" value="XRCC3"/>
    <property type="match status" value="1"/>
</dbReference>
<dbReference type="InterPro" id="IPR047348">
    <property type="entry name" value="XRCC3-like_C"/>
</dbReference>
<protein>
    <recommendedName>
        <fullName evidence="7">RecA family profile 1 domain-containing protein</fullName>
    </recommendedName>
</protein>
<comment type="caution">
    <text evidence="8">The sequence shown here is derived from an EMBL/GenBank/DDBJ whole genome shotgun (WGS) entry which is preliminary data.</text>
</comment>
<dbReference type="PIRSF" id="PIRSF005856">
    <property type="entry name" value="Rad51"/>
    <property type="match status" value="1"/>
</dbReference>
<dbReference type="GO" id="GO:0000400">
    <property type="term" value="F:four-way junction DNA binding"/>
    <property type="evidence" value="ECO:0007669"/>
    <property type="project" value="TreeGrafter"/>
</dbReference>
<keyword evidence="9" id="KW-1185">Reference proteome</keyword>
<evidence type="ECO:0000259" key="7">
    <source>
        <dbReference type="PROSITE" id="PS50162"/>
    </source>
</evidence>
<keyword evidence="5" id="KW-0234">DNA repair</keyword>
<dbReference type="InterPro" id="IPR016467">
    <property type="entry name" value="DNA_recomb/repair_RecA-like"/>
</dbReference>
<comment type="subcellular location">
    <subcellularLocation>
        <location evidence="1">Nucleus</location>
    </subcellularLocation>
</comment>
<evidence type="ECO:0000313" key="9">
    <source>
        <dbReference type="Proteomes" id="UP000603453"/>
    </source>
</evidence>
<dbReference type="GO" id="GO:0061982">
    <property type="term" value="P:meiosis I cell cycle process"/>
    <property type="evidence" value="ECO:0007669"/>
    <property type="project" value="UniProtKB-ARBA"/>
</dbReference>
<reference evidence="8" key="1">
    <citation type="submission" date="2020-12" db="EMBL/GenBank/DDBJ databases">
        <title>Metabolic potential, ecology and presence of endohyphal bacteria is reflected in genomic diversity of Mucoromycotina.</title>
        <authorList>
            <person name="Muszewska A."/>
            <person name="Okrasinska A."/>
            <person name="Steczkiewicz K."/>
            <person name="Drgas O."/>
            <person name="Orlowska M."/>
            <person name="Perlinska-Lenart U."/>
            <person name="Aleksandrzak-Piekarczyk T."/>
            <person name="Szatraj K."/>
            <person name="Zielenkiewicz U."/>
            <person name="Pilsyk S."/>
            <person name="Malc E."/>
            <person name="Mieczkowski P."/>
            <person name="Kruszewska J.S."/>
            <person name="Biernat P."/>
            <person name="Pawlowska J."/>
        </authorList>
    </citation>
    <scope>NUCLEOTIDE SEQUENCE</scope>
    <source>
        <strain evidence="8">WA0000017839</strain>
    </source>
</reference>
<dbReference type="GO" id="GO:0071140">
    <property type="term" value="P:resolution of mitotic recombination intermediates"/>
    <property type="evidence" value="ECO:0007669"/>
    <property type="project" value="TreeGrafter"/>
</dbReference>
<feature type="domain" description="RecA family profile 1" evidence="7">
    <location>
        <begin position="74"/>
        <end position="250"/>
    </location>
</feature>
<dbReference type="EMBL" id="JAEPRD010000007">
    <property type="protein sequence ID" value="KAG2211883.1"/>
    <property type="molecule type" value="Genomic_DNA"/>
</dbReference>
<dbReference type="SUPFAM" id="SSF52540">
    <property type="entry name" value="P-loop containing nucleoside triphosphate hydrolases"/>
    <property type="match status" value="1"/>
</dbReference>
<evidence type="ECO:0000256" key="5">
    <source>
        <dbReference type="ARBA" id="ARBA00023204"/>
    </source>
</evidence>
<dbReference type="Gene3D" id="3.40.50.300">
    <property type="entry name" value="P-loop containing nucleotide triphosphate hydrolases"/>
    <property type="match status" value="1"/>
</dbReference>
<dbReference type="PROSITE" id="PS50162">
    <property type="entry name" value="RECA_2"/>
    <property type="match status" value="1"/>
</dbReference>
<gene>
    <name evidence="8" type="ORF">INT47_004570</name>
</gene>